<sequence>MAKTRTTRKTLDSYTIKSTNKIIKPGDCVLMRPAHSSKPSYVAKVEKIESDARGGNVKVLARWYYRPEESIGGRRQFHGSKEVFLSDHRDLQSADTIEGKCTVHSFKSYTKLDAVGNDDYFCRFEYNSVTGAFVPDRVAVYCKCEMPYNPDDLMVQCDGCADWFHPACIEMTPEEAKQMEHFYCGNCSTEEQKLLQNAHATSRHTDTKVGTKRRRRNQT</sequence>
<evidence type="ECO:0000313" key="8">
    <source>
        <dbReference type="EMBL" id="KAF5787426.1"/>
    </source>
</evidence>
<dbReference type="Pfam" id="PF00628">
    <property type="entry name" value="PHD"/>
    <property type="match status" value="1"/>
</dbReference>
<dbReference type="InterPro" id="IPR019786">
    <property type="entry name" value="Zinc_finger_PHD-type_CS"/>
</dbReference>
<dbReference type="SMART" id="SM00439">
    <property type="entry name" value="BAH"/>
    <property type="match status" value="1"/>
</dbReference>
<dbReference type="EC" id="1.14.11.27" evidence="8"/>
<dbReference type="SUPFAM" id="SSF57903">
    <property type="entry name" value="FYVE/PHD zinc finger"/>
    <property type="match status" value="1"/>
</dbReference>
<dbReference type="InterPro" id="IPR001965">
    <property type="entry name" value="Znf_PHD"/>
</dbReference>
<dbReference type="OrthoDB" id="436852at2759"/>
<keyword evidence="2 4" id="KW-0863">Zinc-finger</keyword>
<dbReference type="GO" id="GO:0008270">
    <property type="term" value="F:zinc ion binding"/>
    <property type="evidence" value="ECO:0007669"/>
    <property type="project" value="UniProtKB-KW"/>
</dbReference>
<evidence type="ECO:0000259" key="6">
    <source>
        <dbReference type="PROSITE" id="PS50016"/>
    </source>
</evidence>
<dbReference type="EMBL" id="MNCJ02000325">
    <property type="protein sequence ID" value="KAF5787426.1"/>
    <property type="molecule type" value="Genomic_DNA"/>
</dbReference>
<feature type="region of interest" description="Disordered" evidence="5">
    <location>
        <begin position="198"/>
        <end position="219"/>
    </location>
</feature>
<keyword evidence="3" id="KW-0862">Zinc</keyword>
<dbReference type="PROSITE" id="PS51038">
    <property type="entry name" value="BAH"/>
    <property type="match status" value="1"/>
</dbReference>
<proteinExistence type="predicted"/>
<dbReference type="InterPro" id="IPR013083">
    <property type="entry name" value="Znf_RING/FYVE/PHD"/>
</dbReference>
<evidence type="ECO:0000256" key="4">
    <source>
        <dbReference type="PROSITE-ProRule" id="PRU00146"/>
    </source>
</evidence>
<dbReference type="AlphaFoldDB" id="A0A251TM76"/>
<evidence type="ECO:0000313" key="9">
    <source>
        <dbReference type="EMBL" id="OTG12190.1"/>
    </source>
</evidence>
<feature type="domain" description="BAH" evidence="7">
    <location>
        <begin position="21"/>
        <end position="137"/>
    </location>
</feature>
<organism evidence="9 10">
    <name type="scientific">Helianthus annuus</name>
    <name type="common">Common sunflower</name>
    <dbReference type="NCBI Taxonomy" id="4232"/>
    <lineage>
        <taxon>Eukaryota</taxon>
        <taxon>Viridiplantae</taxon>
        <taxon>Streptophyta</taxon>
        <taxon>Embryophyta</taxon>
        <taxon>Tracheophyta</taxon>
        <taxon>Spermatophyta</taxon>
        <taxon>Magnoliopsida</taxon>
        <taxon>eudicotyledons</taxon>
        <taxon>Gunneridae</taxon>
        <taxon>Pentapetalae</taxon>
        <taxon>asterids</taxon>
        <taxon>campanulids</taxon>
        <taxon>Asterales</taxon>
        <taxon>Asteraceae</taxon>
        <taxon>Asteroideae</taxon>
        <taxon>Heliantheae alliance</taxon>
        <taxon>Heliantheae</taxon>
        <taxon>Helianthus</taxon>
    </lineage>
</organism>
<dbReference type="InterPro" id="IPR043151">
    <property type="entry name" value="BAH_sf"/>
</dbReference>
<dbReference type="InParanoid" id="A0A251TM76"/>
<evidence type="ECO:0000256" key="2">
    <source>
        <dbReference type="ARBA" id="ARBA00022771"/>
    </source>
</evidence>
<protein>
    <submittedName>
        <fullName evidence="9">Putative PHD finger family protein / bromo-adjacent homology (BAH) domain-containing protein</fullName>
    </submittedName>
    <submittedName>
        <fullName evidence="8">[histone H3]-lysine-36 demethylase chromatin regulator PHD family</fullName>
        <ecNumber evidence="8">1.14.11.27</ecNumber>
    </submittedName>
</protein>
<dbReference type="GO" id="GO:0140680">
    <property type="term" value="F:histone H3K36me/H3K36me2 demethylase activity"/>
    <property type="evidence" value="ECO:0007669"/>
    <property type="project" value="UniProtKB-EC"/>
</dbReference>
<dbReference type="GO" id="GO:0003682">
    <property type="term" value="F:chromatin binding"/>
    <property type="evidence" value="ECO:0007669"/>
    <property type="project" value="InterPro"/>
</dbReference>
<dbReference type="PANTHER" id="PTHR46364">
    <property type="entry name" value="OS08G0421900 PROTEIN"/>
    <property type="match status" value="1"/>
</dbReference>
<dbReference type="STRING" id="4232.A0A251TM76"/>
<dbReference type="Pfam" id="PF01426">
    <property type="entry name" value="BAH"/>
    <property type="match status" value="1"/>
</dbReference>
<name>A0A251TM76_HELAN</name>
<dbReference type="Gene3D" id="3.30.40.10">
    <property type="entry name" value="Zinc/RING finger domain, C3HC4 (zinc finger)"/>
    <property type="match status" value="1"/>
</dbReference>
<keyword evidence="1" id="KW-0479">Metal-binding</keyword>
<dbReference type="OMA" id="DHRDIQS"/>
<dbReference type="SMART" id="SM00249">
    <property type="entry name" value="PHD"/>
    <property type="match status" value="1"/>
</dbReference>
<gene>
    <name evidence="9" type="primary">SHL1</name>
    <name evidence="9" type="ORF">HannXRQ_Chr10g0306971</name>
    <name evidence="8" type="ORF">HanXRQr2_Chr10g0452621</name>
</gene>
<dbReference type="InterPro" id="IPR019787">
    <property type="entry name" value="Znf_PHD-finger"/>
</dbReference>
<accession>A0A251TM76</accession>
<keyword evidence="8" id="KW-0560">Oxidoreductase</keyword>
<evidence type="ECO:0000313" key="10">
    <source>
        <dbReference type="Proteomes" id="UP000215914"/>
    </source>
</evidence>
<dbReference type="Gramene" id="mRNA:HanXRQr2_Chr10g0452621">
    <property type="protein sequence ID" value="mRNA:HanXRQr2_Chr10g0452621"/>
    <property type="gene ID" value="HanXRQr2_Chr10g0452621"/>
</dbReference>
<reference evidence="8 10" key="1">
    <citation type="journal article" date="2017" name="Nature">
        <title>The sunflower genome provides insights into oil metabolism, flowering and Asterid evolution.</title>
        <authorList>
            <person name="Badouin H."/>
            <person name="Gouzy J."/>
            <person name="Grassa C.J."/>
            <person name="Murat F."/>
            <person name="Staton S.E."/>
            <person name="Cottret L."/>
            <person name="Lelandais-Briere C."/>
            <person name="Owens G.L."/>
            <person name="Carrere S."/>
            <person name="Mayjonade B."/>
            <person name="Legrand L."/>
            <person name="Gill N."/>
            <person name="Kane N.C."/>
            <person name="Bowers J.E."/>
            <person name="Hubner S."/>
            <person name="Bellec A."/>
            <person name="Berard A."/>
            <person name="Berges H."/>
            <person name="Blanchet N."/>
            <person name="Boniface M.C."/>
            <person name="Brunel D."/>
            <person name="Catrice O."/>
            <person name="Chaidir N."/>
            <person name="Claudel C."/>
            <person name="Donnadieu C."/>
            <person name="Faraut T."/>
            <person name="Fievet G."/>
            <person name="Helmstetter N."/>
            <person name="King M."/>
            <person name="Knapp S.J."/>
            <person name="Lai Z."/>
            <person name="Le Paslier M.C."/>
            <person name="Lippi Y."/>
            <person name="Lorenzon L."/>
            <person name="Mandel J.R."/>
            <person name="Marage G."/>
            <person name="Marchand G."/>
            <person name="Marquand E."/>
            <person name="Bret-Mestries E."/>
            <person name="Morien E."/>
            <person name="Nambeesan S."/>
            <person name="Nguyen T."/>
            <person name="Pegot-Espagnet P."/>
            <person name="Pouilly N."/>
            <person name="Raftis F."/>
            <person name="Sallet E."/>
            <person name="Schiex T."/>
            <person name="Thomas J."/>
            <person name="Vandecasteele C."/>
            <person name="Vares D."/>
            <person name="Vear F."/>
            <person name="Vautrin S."/>
            <person name="Crespi M."/>
            <person name="Mangin B."/>
            <person name="Burke J.M."/>
            <person name="Salse J."/>
            <person name="Munos S."/>
            <person name="Vincourt P."/>
            <person name="Rieseberg L.H."/>
            <person name="Langlade N.B."/>
        </authorList>
    </citation>
    <scope>NUCLEOTIDE SEQUENCE [LARGE SCALE GENOMIC DNA]</scope>
    <source>
        <strain evidence="10">cv. SF193</strain>
        <tissue evidence="8">Leaves</tissue>
    </source>
</reference>
<evidence type="ECO:0000256" key="1">
    <source>
        <dbReference type="ARBA" id="ARBA00022723"/>
    </source>
</evidence>
<evidence type="ECO:0000256" key="5">
    <source>
        <dbReference type="SAM" id="MobiDB-lite"/>
    </source>
</evidence>
<evidence type="ECO:0000259" key="7">
    <source>
        <dbReference type="PROSITE" id="PS51038"/>
    </source>
</evidence>
<dbReference type="Gene3D" id="2.30.30.490">
    <property type="match status" value="1"/>
</dbReference>
<dbReference type="InterPro" id="IPR011011">
    <property type="entry name" value="Znf_FYVE_PHD"/>
</dbReference>
<reference evidence="8" key="3">
    <citation type="submission" date="2020-06" db="EMBL/GenBank/DDBJ databases">
        <title>Helianthus annuus Genome sequencing and assembly Release 2.</title>
        <authorList>
            <person name="Gouzy J."/>
            <person name="Langlade N."/>
            <person name="Munos S."/>
        </authorList>
    </citation>
    <scope>NUCLEOTIDE SEQUENCE</scope>
    <source>
        <tissue evidence="8">Leaves</tissue>
    </source>
</reference>
<dbReference type="Proteomes" id="UP000215914">
    <property type="component" value="Chromosome 10"/>
</dbReference>
<dbReference type="PROSITE" id="PS01359">
    <property type="entry name" value="ZF_PHD_1"/>
    <property type="match status" value="1"/>
</dbReference>
<keyword evidence="10" id="KW-1185">Reference proteome</keyword>
<evidence type="ECO:0000256" key="3">
    <source>
        <dbReference type="ARBA" id="ARBA00022833"/>
    </source>
</evidence>
<feature type="domain" description="PHD-type" evidence="6">
    <location>
        <begin position="139"/>
        <end position="190"/>
    </location>
</feature>
<dbReference type="EMBL" id="CM007899">
    <property type="protein sequence ID" value="OTG12190.1"/>
    <property type="molecule type" value="Genomic_DNA"/>
</dbReference>
<feature type="compositionally biased region" description="Basic residues" evidence="5">
    <location>
        <begin position="210"/>
        <end position="219"/>
    </location>
</feature>
<dbReference type="InterPro" id="IPR001025">
    <property type="entry name" value="BAH_dom"/>
</dbReference>
<dbReference type="PROSITE" id="PS50016">
    <property type="entry name" value="ZF_PHD_2"/>
    <property type="match status" value="1"/>
</dbReference>
<reference evidence="9" key="2">
    <citation type="submission" date="2017-02" db="EMBL/GenBank/DDBJ databases">
        <title>Sunflower complete genome.</title>
        <authorList>
            <person name="Langlade N."/>
            <person name="Munos S."/>
        </authorList>
    </citation>
    <scope>NUCLEOTIDE SEQUENCE [LARGE SCALE GENOMIC DNA]</scope>
    <source>
        <tissue evidence="9">Leaves</tissue>
    </source>
</reference>